<feature type="transmembrane region" description="Helical" evidence="6">
    <location>
        <begin position="184"/>
        <end position="208"/>
    </location>
</feature>
<evidence type="ECO:0000256" key="2">
    <source>
        <dbReference type="ARBA" id="ARBA00022475"/>
    </source>
</evidence>
<keyword evidence="2" id="KW-1003">Cell membrane</keyword>
<keyword evidence="5 6" id="KW-0472">Membrane</keyword>
<dbReference type="PANTHER" id="PTHR30086:SF17">
    <property type="entry name" value="LYSE FAMILY TRANSLOCATOR"/>
    <property type="match status" value="1"/>
</dbReference>
<dbReference type="GO" id="GO:0015171">
    <property type="term" value="F:amino acid transmembrane transporter activity"/>
    <property type="evidence" value="ECO:0007669"/>
    <property type="project" value="TreeGrafter"/>
</dbReference>
<dbReference type="Proteomes" id="UP000199350">
    <property type="component" value="Chromosome I"/>
</dbReference>
<accession>A0A1G9NN29</accession>
<evidence type="ECO:0000256" key="6">
    <source>
        <dbReference type="SAM" id="Phobius"/>
    </source>
</evidence>
<keyword evidence="4 6" id="KW-1133">Transmembrane helix</keyword>
<evidence type="ECO:0000313" key="8">
    <source>
        <dbReference type="Proteomes" id="UP000199350"/>
    </source>
</evidence>
<comment type="subcellular location">
    <subcellularLocation>
        <location evidence="1">Cell membrane</location>
        <topology evidence="1">Multi-pass membrane protein</topology>
    </subcellularLocation>
</comment>
<feature type="transmembrane region" description="Helical" evidence="6">
    <location>
        <begin position="126"/>
        <end position="144"/>
    </location>
</feature>
<keyword evidence="3 6" id="KW-0812">Transmembrane</keyword>
<dbReference type="GO" id="GO:0005886">
    <property type="term" value="C:plasma membrane"/>
    <property type="evidence" value="ECO:0007669"/>
    <property type="project" value="UniProtKB-SubCell"/>
</dbReference>
<feature type="transmembrane region" description="Helical" evidence="6">
    <location>
        <begin position="70"/>
        <end position="89"/>
    </location>
</feature>
<dbReference type="RefSeq" id="WP_331710857.1">
    <property type="nucleotide sequence ID" value="NZ_LT629700.1"/>
</dbReference>
<dbReference type="AlphaFoldDB" id="A0A1G9NN29"/>
<feature type="transmembrane region" description="Helical" evidence="6">
    <location>
        <begin position="150"/>
        <end position="172"/>
    </location>
</feature>
<protein>
    <submittedName>
        <fullName evidence="7">Threonine/homoserine/homoserine lactone efflux protein</fullName>
    </submittedName>
</protein>
<dbReference type="STRING" id="38302.SAMN04488535_1101"/>
<dbReference type="Pfam" id="PF01810">
    <property type="entry name" value="LysE"/>
    <property type="match status" value="1"/>
</dbReference>
<gene>
    <name evidence="7" type="ORF">SAMN04488535_1101</name>
</gene>
<evidence type="ECO:0000313" key="7">
    <source>
        <dbReference type="EMBL" id="SDL87996.1"/>
    </source>
</evidence>
<evidence type="ECO:0000256" key="3">
    <source>
        <dbReference type="ARBA" id="ARBA00022692"/>
    </source>
</evidence>
<keyword evidence="8" id="KW-1185">Reference proteome</keyword>
<dbReference type="PANTHER" id="PTHR30086">
    <property type="entry name" value="ARGININE EXPORTER PROTEIN ARGO"/>
    <property type="match status" value="1"/>
</dbReference>
<proteinExistence type="predicted"/>
<dbReference type="InterPro" id="IPR001123">
    <property type="entry name" value="LeuE-type"/>
</dbReference>
<name>A0A1G9NN29_9CORY</name>
<feature type="transmembrane region" description="Helical" evidence="6">
    <location>
        <begin position="41"/>
        <end position="64"/>
    </location>
</feature>
<sequence length="216" mass="21982">MISPGDLAVIVGLNVVGAASPGPDVVLITRTATRSRAHARAVAAGILVGVLMWSTLTVLGAAALLRAFPWVLTALQIVGGVVLVAMGIANASQGLKDRHNPPADLHDAEARLGSARDSFIRGLSTNLANPKIVFALSAMIAPLLPASPSALTAVAVILALWLSTAVLFGVLTQVISTKRVQRRLLAAGPFIDICAGGFFVAVGAAVFVRGALSALG</sequence>
<evidence type="ECO:0000256" key="4">
    <source>
        <dbReference type="ARBA" id="ARBA00022989"/>
    </source>
</evidence>
<organism evidence="7 8">
    <name type="scientific">Corynebacterium mycetoides</name>
    <dbReference type="NCBI Taxonomy" id="38302"/>
    <lineage>
        <taxon>Bacteria</taxon>
        <taxon>Bacillati</taxon>
        <taxon>Actinomycetota</taxon>
        <taxon>Actinomycetes</taxon>
        <taxon>Mycobacteriales</taxon>
        <taxon>Corynebacteriaceae</taxon>
        <taxon>Corynebacterium</taxon>
    </lineage>
</organism>
<evidence type="ECO:0000256" key="1">
    <source>
        <dbReference type="ARBA" id="ARBA00004651"/>
    </source>
</evidence>
<reference evidence="8" key="1">
    <citation type="submission" date="2016-10" db="EMBL/GenBank/DDBJ databases">
        <authorList>
            <person name="Varghese N."/>
            <person name="Submissions S."/>
        </authorList>
    </citation>
    <scope>NUCLEOTIDE SEQUENCE [LARGE SCALE GENOMIC DNA]</scope>
    <source>
        <strain evidence="8">DSM 20632</strain>
    </source>
</reference>
<dbReference type="EMBL" id="LT629700">
    <property type="protein sequence ID" value="SDL87996.1"/>
    <property type="molecule type" value="Genomic_DNA"/>
</dbReference>
<evidence type="ECO:0000256" key="5">
    <source>
        <dbReference type="ARBA" id="ARBA00023136"/>
    </source>
</evidence>